<evidence type="ECO:0000259" key="11">
    <source>
        <dbReference type="Pfam" id="PF03934"/>
    </source>
</evidence>
<dbReference type="InterPro" id="IPR049031">
    <property type="entry name" value="T2SSK_SAM-like_1st"/>
</dbReference>
<dbReference type="InterPro" id="IPR049179">
    <property type="entry name" value="T2SSK_SAM-like_2nd"/>
</dbReference>
<dbReference type="InterPro" id="IPR045584">
    <property type="entry name" value="Pilin-like"/>
</dbReference>
<dbReference type="Pfam" id="PF03934">
    <property type="entry name" value="T2SSK"/>
    <property type="match status" value="1"/>
</dbReference>
<evidence type="ECO:0000256" key="6">
    <source>
        <dbReference type="ARBA" id="ARBA00022692"/>
    </source>
</evidence>
<dbReference type="RefSeq" id="WP_102798597.1">
    <property type="nucleotide sequence ID" value="NZ_BAAAEI010000003.1"/>
</dbReference>
<protein>
    <recommendedName>
        <fullName evidence="10">Type II secretion system protein K</fullName>
    </recommendedName>
</protein>
<feature type="domain" description="T2SS protein K second SAM-like" evidence="11">
    <location>
        <begin position="216"/>
        <end position="281"/>
    </location>
</feature>
<keyword evidence="9 10" id="KW-0472">Membrane</keyword>
<dbReference type="Gene3D" id="3.30.1300.30">
    <property type="entry name" value="GSPII I/J protein-like"/>
    <property type="match status" value="1"/>
</dbReference>
<dbReference type="Proteomes" id="UP001501757">
    <property type="component" value="Unassembled WGS sequence"/>
</dbReference>
<keyword evidence="5 10" id="KW-0997">Cell inner membrane</keyword>
<evidence type="ECO:0000256" key="8">
    <source>
        <dbReference type="ARBA" id="ARBA00022989"/>
    </source>
</evidence>
<evidence type="ECO:0000256" key="10">
    <source>
        <dbReference type="PIRNR" id="PIRNR002786"/>
    </source>
</evidence>
<reference evidence="14" key="1">
    <citation type="journal article" date="2019" name="Int. J. Syst. Evol. Microbiol.">
        <title>The Global Catalogue of Microorganisms (GCM) 10K type strain sequencing project: providing services to taxonomists for standard genome sequencing and annotation.</title>
        <authorList>
            <consortium name="The Broad Institute Genomics Platform"/>
            <consortium name="The Broad Institute Genome Sequencing Center for Infectious Disease"/>
            <person name="Wu L."/>
            <person name="Ma J."/>
        </authorList>
    </citation>
    <scope>NUCLEOTIDE SEQUENCE [LARGE SCALE GENOMIC DNA]</scope>
    <source>
        <strain evidence="14">JCM 13378</strain>
    </source>
</reference>
<keyword evidence="8" id="KW-1133">Transmembrane helix</keyword>
<feature type="domain" description="T2SS protein K first SAM-like" evidence="12">
    <location>
        <begin position="104"/>
        <end position="209"/>
    </location>
</feature>
<comment type="similarity">
    <text evidence="2 10">Belongs to the GSP K family.</text>
</comment>
<evidence type="ECO:0000256" key="3">
    <source>
        <dbReference type="ARBA" id="ARBA00022448"/>
    </source>
</evidence>
<dbReference type="PANTHER" id="PTHR38831">
    <property type="entry name" value="TYPE II SECRETION SYSTEM PROTEIN K"/>
    <property type="match status" value="1"/>
</dbReference>
<evidence type="ECO:0000256" key="2">
    <source>
        <dbReference type="ARBA" id="ARBA00007246"/>
    </source>
</evidence>
<evidence type="ECO:0000256" key="7">
    <source>
        <dbReference type="ARBA" id="ARBA00022927"/>
    </source>
</evidence>
<evidence type="ECO:0000256" key="5">
    <source>
        <dbReference type="ARBA" id="ARBA00022519"/>
    </source>
</evidence>
<evidence type="ECO:0000256" key="1">
    <source>
        <dbReference type="ARBA" id="ARBA00004533"/>
    </source>
</evidence>
<keyword evidence="3 10" id="KW-0813">Transport</keyword>
<accession>A0ABP3GEM2</accession>
<dbReference type="Pfam" id="PF21687">
    <property type="entry name" value="T2SSK_1st"/>
    <property type="match status" value="1"/>
</dbReference>
<evidence type="ECO:0000256" key="4">
    <source>
        <dbReference type="ARBA" id="ARBA00022475"/>
    </source>
</evidence>
<sequence length="324" mass="36008">MQSTKGQRGVALVLVLMIVALVSVIATQMGSRLQLQAKRAGNLKDSNQAYWYAMSAEQYAQKALAEQMKNANGVINLNQPWAASDIQFPLENGGIEAKLTDMQSCFNVNALQTSSNSRPLADAFKRLLQSEEFEIPSYEVDVFRDSVLDWLDEDDNLSPYGAEDSDYEAMQPPYLPANGLMSSISELRMVNGANPKWLSKVLPLLCVIPGHTELKININTLDESAAPLLHALLGSSISLQNVKDILSSRRPEGFESKEDFLNMPEITNLNLDDDQKAWFDVTTGYFLLQTRSRYNNASFAMSSLLKVGNDHQASVIRREFGGFQ</sequence>
<dbReference type="NCBIfam" id="NF037980">
    <property type="entry name" value="T2SS_GspK"/>
    <property type="match status" value="1"/>
</dbReference>
<comment type="caution">
    <text evidence="13">The sequence shown here is derived from an EMBL/GenBank/DDBJ whole genome shotgun (WGS) entry which is preliminary data.</text>
</comment>
<dbReference type="EMBL" id="BAAAEI010000003">
    <property type="protein sequence ID" value="GAA0343601.1"/>
    <property type="molecule type" value="Genomic_DNA"/>
</dbReference>
<proteinExistence type="inferred from homology"/>
<dbReference type="InterPro" id="IPR005628">
    <property type="entry name" value="GspK"/>
</dbReference>
<dbReference type="SUPFAM" id="SSF54523">
    <property type="entry name" value="Pili subunits"/>
    <property type="match status" value="1"/>
</dbReference>
<name>A0ABP3GEM2_9ALTE</name>
<evidence type="ECO:0000256" key="9">
    <source>
        <dbReference type="ARBA" id="ARBA00023136"/>
    </source>
</evidence>
<organism evidence="13 14">
    <name type="scientific">Bowmanella denitrificans</name>
    <dbReference type="NCBI Taxonomy" id="366582"/>
    <lineage>
        <taxon>Bacteria</taxon>
        <taxon>Pseudomonadati</taxon>
        <taxon>Pseudomonadota</taxon>
        <taxon>Gammaproteobacteria</taxon>
        <taxon>Alteromonadales</taxon>
        <taxon>Alteromonadaceae</taxon>
        <taxon>Bowmanella</taxon>
    </lineage>
</organism>
<keyword evidence="7" id="KW-0653">Protein transport</keyword>
<gene>
    <name evidence="13" type="primary">gspK</name>
    <name evidence="13" type="ORF">GCM10009092_05250</name>
</gene>
<dbReference type="Gene3D" id="1.10.40.60">
    <property type="entry name" value="EpsJ-like"/>
    <property type="match status" value="2"/>
</dbReference>
<evidence type="ECO:0000313" key="14">
    <source>
        <dbReference type="Proteomes" id="UP001501757"/>
    </source>
</evidence>
<keyword evidence="4 10" id="KW-1003">Cell membrane</keyword>
<dbReference type="PIRSF" id="PIRSF002786">
    <property type="entry name" value="XcpX"/>
    <property type="match status" value="1"/>
</dbReference>
<dbReference type="InterPro" id="IPR038072">
    <property type="entry name" value="GspK_central_sf"/>
</dbReference>
<evidence type="ECO:0000259" key="12">
    <source>
        <dbReference type="Pfam" id="PF21687"/>
    </source>
</evidence>
<dbReference type="PANTHER" id="PTHR38831:SF1">
    <property type="entry name" value="TYPE II SECRETION SYSTEM PROTEIN K-RELATED"/>
    <property type="match status" value="1"/>
</dbReference>
<keyword evidence="6" id="KW-0812">Transmembrane</keyword>
<keyword evidence="14" id="KW-1185">Reference proteome</keyword>
<comment type="subcellular location">
    <subcellularLocation>
        <location evidence="1 10">Cell inner membrane</location>
    </subcellularLocation>
</comment>
<evidence type="ECO:0000313" key="13">
    <source>
        <dbReference type="EMBL" id="GAA0343601.1"/>
    </source>
</evidence>
<dbReference type="SUPFAM" id="SSF158544">
    <property type="entry name" value="GspK insert domain-like"/>
    <property type="match status" value="2"/>
</dbReference>